<evidence type="ECO:0000256" key="5">
    <source>
        <dbReference type="ARBA" id="ARBA00022777"/>
    </source>
</evidence>
<dbReference type="SMART" id="SM00387">
    <property type="entry name" value="HATPase_c"/>
    <property type="match status" value="1"/>
</dbReference>
<proteinExistence type="predicted"/>
<dbReference type="Pfam" id="PF08448">
    <property type="entry name" value="PAS_4"/>
    <property type="match status" value="1"/>
</dbReference>
<dbReference type="PROSITE" id="PS50113">
    <property type="entry name" value="PAC"/>
    <property type="match status" value="1"/>
</dbReference>
<dbReference type="InterPro" id="IPR005467">
    <property type="entry name" value="His_kinase_dom"/>
</dbReference>
<evidence type="ECO:0000256" key="6">
    <source>
        <dbReference type="SAM" id="Coils"/>
    </source>
</evidence>
<dbReference type="InterPro" id="IPR013655">
    <property type="entry name" value="PAS_fold_3"/>
</dbReference>
<evidence type="ECO:0000256" key="4">
    <source>
        <dbReference type="ARBA" id="ARBA00022679"/>
    </source>
</evidence>
<feature type="coiled-coil region" evidence="6">
    <location>
        <begin position="408"/>
        <end position="453"/>
    </location>
</feature>
<dbReference type="PANTHER" id="PTHR43304">
    <property type="entry name" value="PHYTOCHROME-LIKE PROTEIN CPH1"/>
    <property type="match status" value="1"/>
</dbReference>
<dbReference type="SUPFAM" id="SSF55785">
    <property type="entry name" value="PYP-like sensor domain (PAS domain)"/>
    <property type="match status" value="3"/>
</dbReference>
<feature type="domain" description="PAC" evidence="9">
    <location>
        <begin position="360"/>
        <end position="413"/>
    </location>
</feature>
<keyword evidence="5 10" id="KW-0418">Kinase</keyword>
<dbReference type="PANTHER" id="PTHR43304:SF1">
    <property type="entry name" value="PAC DOMAIN-CONTAINING PROTEIN"/>
    <property type="match status" value="1"/>
</dbReference>
<evidence type="ECO:0000313" key="11">
    <source>
        <dbReference type="Proteomes" id="UP000198984"/>
    </source>
</evidence>
<sequence>MGRLTRSYDWSITPVGTPDQWPQSLRTIIGVILSSKFPMFLWWGETLLQFYNDAYRPSLGNNGKHPTALGQKGADCWPEIWPVIKPLIDQVLAGGEATWSEDQLIPIYRNGKLEDVYWTFSYSPVCDEAGETGGVLVTCTETTDKIINLQQLAESKALLELAVDATELGTWDLNPVTNKYTANARLKEWLGLQPGEEIPSSLVIDVIARQDQQRVTDAINYALQFESGGYYDIEYTIITPATQKDRIVRARGLARFGEDKKAYRFNGTLQDITEQEQQKKAIKEVEANLRGAIELAELGTWAWDAKTDKITCSDRMQSWFGFPTQTTTLEEKLKAIDEDDRLGAARTFENALNPASGGRYNSEYTISNLADGKKRILHLNGQTTFDETGKPVSLNGTARDITIQRRLQLALENEVRQQTEELATANEELLATNEELEDANTRLLHSNEELEQYAYVASHDLQEPLRKIRIFTDVLKKQQNLTTETSILIEKIHGSAERMSMLIRDLLEFSHLLKDDILMQPVNLNETVAAVIGDFELKIKEKQAVIEVANLPEIEAIGFQMNQLFNNLISNALKFTAPGVIPQITIRSSLIALEDVSRYITRPFIGTAYYRFILTDNGIGFEEEYAEQVFEIFKRLHGRNIYPGSGIGLALCRRIVANHNGYLFADSKLGKGTSFHIILPGKQYDF</sequence>
<dbReference type="CDD" id="cd00082">
    <property type="entry name" value="HisKA"/>
    <property type="match status" value="1"/>
</dbReference>
<organism evidence="10 11">
    <name type="scientific">Chitinophaga rupis</name>
    <dbReference type="NCBI Taxonomy" id="573321"/>
    <lineage>
        <taxon>Bacteria</taxon>
        <taxon>Pseudomonadati</taxon>
        <taxon>Bacteroidota</taxon>
        <taxon>Chitinophagia</taxon>
        <taxon>Chitinophagales</taxon>
        <taxon>Chitinophagaceae</taxon>
        <taxon>Chitinophaga</taxon>
    </lineage>
</organism>
<feature type="domain" description="Histidine kinase" evidence="7">
    <location>
        <begin position="456"/>
        <end position="683"/>
    </location>
</feature>
<comment type="catalytic activity">
    <reaction evidence="1">
        <text>ATP + protein L-histidine = ADP + protein N-phospho-L-histidine.</text>
        <dbReference type="EC" id="2.7.13.3"/>
    </reaction>
</comment>
<dbReference type="SUPFAM" id="SSF55874">
    <property type="entry name" value="ATPase domain of HSP90 chaperone/DNA topoisomerase II/histidine kinase"/>
    <property type="match status" value="1"/>
</dbReference>
<evidence type="ECO:0000259" key="7">
    <source>
        <dbReference type="PROSITE" id="PS50109"/>
    </source>
</evidence>
<evidence type="ECO:0000259" key="9">
    <source>
        <dbReference type="PROSITE" id="PS50113"/>
    </source>
</evidence>
<feature type="domain" description="PAS" evidence="8">
    <location>
        <begin position="155"/>
        <end position="226"/>
    </location>
</feature>
<dbReference type="InterPro" id="IPR052162">
    <property type="entry name" value="Sensor_kinase/Photoreceptor"/>
</dbReference>
<dbReference type="CDD" id="cd00130">
    <property type="entry name" value="PAS"/>
    <property type="match status" value="1"/>
</dbReference>
<keyword evidence="4" id="KW-0808">Transferase</keyword>
<dbReference type="Gene3D" id="3.30.565.10">
    <property type="entry name" value="Histidine kinase-like ATPase, C-terminal domain"/>
    <property type="match status" value="1"/>
</dbReference>
<dbReference type="InterPro" id="IPR000700">
    <property type="entry name" value="PAS-assoc_C"/>
</dbReference>
<dbReference type="InterPro" id="IPR036097">
    <property type="entry name" value="HisK_dim/P_sf"/>
</dbReference>
<keyword evidence="6" id="KW-0175">Coiled coil</keyword>
<dbReference type="PROSITE" id="PS50109">
    <property type="entry name" value="HIS_KIN"/>
    <property type="match status" value="1"/>
</dbReference>
<evidence type="ECO:0000256" key="1">
    <source>
        <dbReference type="ARBA" id="ARBA00000085"/>
    </source>
</evidence>
<dbReference type="InterPro" id="IPR003594">
    <property type="entry name" value="HATPase_dom"/>
</dbReference>
<accession>A0A1H8G8Q1</accession>
<dbReference type="Gene3D" id="1.10.287.130">
    <property type="match status" value="1"/>
</dbReference>
<dbReference type="Gene3D" id="3.30.450.20">
    <property type="entry name" value="PAS domain"/>
    <property type="match status" value="3"/>
</dbReference>
<dbReference type="PRINTS" id="PR00344">
    <property type="entry name" value="BCTRLSENSOR"/>
</dbReference>
<dbReference type="Pfam" id="PF00512">
    <property type="entry name" value="HisKA"/>
    <property type="match status" value="1"/>
</dbReference>
<dbReference type="Gene3D" id="2.10.70.100">
    <property type="match status" value="1"/>
</dbReference>
<evidence type="ECO:0000259" key="8">
    <source>
        <dbReference type="PROSITE" id="PS50112"/>
    </source>
</evidence>
<name>A0A1H8G8Q1_9BACT</name>
<dbReference type="Pfam" id="PF02518">
    <property type="entry name" value="HATPase_c"/>
    <property type="match status" value="1"/>
</dbReference>
<reference evidence="10 11" key="1">
    <citation type="submission" date="2016-10" db="EMBL/GenBank/DDBJ databases">
        <authorList>
            <person name="de Groot N.N."/>
        </authorList>
    </citation>
    <scope>NUCLEOTIDE SEQUENCE [LARGE SCALE GENOMIC DNA]</scope>
    <source>
        <strain evidence="10 11">DSM 21039</strain>
    </source>
</reference>
<protein>
    <recommendedName>
        <fullName evidence="2">histidine kinase</fullName>
        <ecNumber evidence="2">2.7.13.3</ecNumber>
    </recommendedName>
</protein>
<gene>
    <name evidence="10" type="ORF">SAMN04488505_11052</name>
</gene>
<dbReference type="InterPro" id="IPR000014">
    <property type="entry name" value="PAS"/>
</dbReference>
<dbReference type="PROSITE" id="PS50112">
    <property type="entry name" value="PAS"/>
    <property type="match status" value="1"/>
</dbReference>
<dbReference type="InterPro" id="IPR036890">
    <property type="entry name" value="HATPase_C_sf"/>
</dbReference>
<evidence type="ECO:0000256" key="2">
    <source>
        <dbReference type="ARBA" id="ARBA00012438"/>
    </source>
</evidence>
<dbReference type="InterPro" id="IPR004358">
    <property type="entry name" value="Sig_transdc_His_kin-like_C"/>
</dbReference>
<dbReference type="EC" id="2.7.13.3" evidence="2"/>
<dbReference type="SUPFAM" id="SSF47384">
    <property type="entry name" value="Homodimeric domain of signal transducing histidine kinase"/>
    <property type="match status" value="1"/>
</dbReference>
<keyword evidence="3" id="KW-0597">Phosphoprotein</keyword>
<dbReference type="InterPro" id="IPR003661">
    <property type="entry name" value="HisK_dim/P_dom"/>
</dbReference>
<dbReference type="InterPro" id="IPR035965">
    <property type="entry name" value="PAS-like_dom_sf"/>
</dbReference>
<dbReference type="Proteomes" id="UP000198984">
    <property type="component" value="Unassembled WGS sequence"/>
</dbReference>
<evidence type="ECO:0000313" key="10">
    <source>
        <dbReference type="EMBL" id="SEN39668.1"/>
    </source>
</evidence>
<dbReference type="STRING" id="573321.SAMN04488505_11052"/>
<dbReference type="EMBL" id="FOBB01000010">
    <property type="protein sequence ID" value="SEN39668.1"/>
    <property type="molecule type" value="Genomic_DNA"/>
</dbReference>
<dbReference type="Pfam" id="PF08447">
    <property type="entry name" value="PAS_3"/>
    <property type="match status" value="2"/>
</dbReference>
<dbReference type="AlphaFoldDB" id="A0A1H8G8Q1"/>
<dbReference type="GO" id="GO:0000155">
    <property type="term" value="F:phosphorelay sensor kinase activity"/>
    <property type="evidence" value="ECO:0007669"/>
    <property type="project" value="InterPro"/>
</dbReference>
<dbReference type="InterPro" id="IPR013656">
    <property type="entry name" value="PAS_4"/>
</dbReference>
<evidence type="ECO:0000256" key="3">
    <source>
        <dbReference type="ARBA" id="ARBA00022553"/>
    </source>
</evidence>
<dbReference type="SMART" id="SM00388">
    <property type="entry name" value="HisKA"/>
    <property type="match status" value="1"/>
</dbReference>
<keyword evidence="11" id="KW-1185">Reference proteome</keyword>